<evidence type="ECO:0000259" key="4">
    <source>
        <dbReference type="SMART" id="SM00563"/>
    </source>
</evidence>
<reference evidence="5" key="1">
    <citation type="submission" date="2020-10" db="EMBL/GenBank/DDBJ databases">
        <title>Genome Sequence of ESBL Producing Zambian Clinical Strains.</title>
        <authorList>
            <person name="Shawa M."/>
            <person name="Furuta Y."/>
            <person name="Simbotwe M."/>
            <person name="Mulenga E."/>
            <person name="Mubanga M."/>
            <person name="Mulenga G."/>
            <person name="Kaile C."/>
            <person name="Zorigt T."/>
            <person name="Hang'ombe B."/>
            <person name="Higashi H."/>
        </authorList>
    </citation>
    <scope>NUCLEOTIDE SEQUENCE</scope>
    <source>
        <strain evidence="5">Zam_UTH_09</strain>
    </source>
</reference>
<proteinExistence type="predicted"/>
<evidence type="ECO:0000256" key="1">
    <source>
        <dbReference type="ARBA" id="ARBA00005189"/>
    </source>
</evidence>
<dbReference type="InterPro" id="IPR002123">
    <property type="entry name" value="Plipid/glycerol_acylTrfase"/>
</dbReference>
<dbReference type="AlphaFoldDB" id="A0A919LRU4"/>
<dbReference type="CDD" id="cd07989">
    <property type="entry name" value="LPLAT_AGPAT-like"/>
    <property type="match status" value="1"/>
</dbReference>
<dbReference type="Pfam" id="PF01553">
    <property type="entry name" value="Acyltransferase"/>
    <property type="match status" value="1"/>
</dbReference>
<dbReference type="PANTHER" id="PTHR10434">
    <property type="entry name" value="1-ACYL-SN-GLYCEROL-3-PHOSPHATE ACYLTRANSFERASE"/>
    <property type="match status" value="1"/>
</dbReference>
<evidence type="ECO:0000313" key="5">
    <source>
        <dbReference type="EMBL" id="GHK56831.1"/>
    </source>
</evidence>
<sequence length="237" mass="27004">MLLGFFRLLFKGLYRVRLTGDTQALYQQKVLITPNHVSFLDGILLALFLPVRPVFAVYTSISQRWFMRALTPIIDFVPLDPTKPMSIKHLVRLIEQGRPVVIFPEGRISVSGSLMKIYDGAAFVAAKSQATIVPLRIEGAELTPFSRLKGLVKRRLFPRIQLHLLPPTHLPMPEAPRARDRRKIAGEMLHQIMMEARMAVRPRKPCMSRCWRRRTASARANPAWRISTSSRIPIASC</sequence>
<dbReference type="SMART" id="SM00563">
    <property type="entry name" value="PlsC"/>
    <property type="match status" value="1"/>
</dbReference>
<organism evidence="5 6">
    <name type="scientific">Klebsiella pneumoniae</name>
    <dbReference type="NCBI Taxonomy" id="573"/>
    <lineage>
        <taxon>Bacteria</taxon>
        <taxon>Pseudomonadati</taxon>
        <taxon>Pseudomonadota</taxon>
        <taxon>Gammaproteobacteria</taxon>
        <taxon>Enterobacterales</taxon>
        <taxon>Enterobacteriaceae</taxon>
        <taxon>Klebsiella/Raoultella group</taxon>
        <taxon>Klebsiella</taxon>
        <taxon>Klebsiella pneumoniae complex</taxon>
    </lineage>
</organism>
<name>A0A919LRU4_KLEPN</name>
<comment type="caution">
    <text evidence="5">The sequence shown here is derived from an EMBL/GenBank/DDBJ whole genome shotgun (WGS) entry which is preliminary data.</text>
</comment>
<evidence type="ECO:0000256" key="3">
    <source>
        <dbReference type="ARBA" id="ARBA00023315"/>
    </source>
</evidence>
<evidence type="ECO:0000256" key="2">
    <source>
        <dbReference type="ARBA" id="ARBA00022679"/>
    </source>
</evidence>
<protein>
    <recommendedName>
        <fullName evidence="4">Phospholipid/glycerol acyltransferase domain-containing protein</fullName>
    </recommendedName>
</protein>
<keyword evidence="3" id="KW-0012">Acyltransferase</keyword>
<gene>
    <name evidence="5" type="ORF">KPZU09_65670</name>
</gene>
<evidence type="ECO:0000313" key="6">
    <source>
        <dbReference type="Proteomes" id="UP000655094"/>
    </source>
</evidence>
<dbReference type="PANTHER" id="PTHR10434:SF11">
    <property type="entry name" value="1-ACYL-SN-GLYCEROL-3-PHOSPHATE ACYLTRANSFERASE"/>
    <property type="match status" value="1"/>
</dbReference>
<comment type="pathway">
    <text evidence="1">Lipid metabolism.</text>
</comment>
<accession>A0A919LRU4</accession>
<dbReference type="GO" id="GO:0006654">
    <property type="term" value="P:phosphatidic acid biosynthetic process"/>
    <property type="evidence" value="ECO:0007669"/>
    <property type="project" value="TreeGrafter"/>
</dbReference>
<feature type="domain" description="Phospholipid/glycerol acyltransferase" evidence="4">
    <location>
        <begin position="30"/>
        <end position="140"/>
    </location>
</feature>
<dbReference type="SUPFAM" id="SSF69593">
    <property type="entry name" value="Glycerol-3-phosphate (1)-acyltransferase"/>
    <property type="match status" value="1"/>
</dbReference>
<keyword evidence="2" id="KW-0808">Transferase</keyword>
<dbReference type="Proteomes" id="UP000655094">
    <property type="component" value="Unassembled WGS sequence"/>
</dbReference>
<dbReference type="EMBL" id="BNFF01000001">
    <property type="protein sequence ID" value="GHK56831.1"/>
    <property type="molecule type" value="Genomic_DNA"/>
</dbReference>
<dbReference type="GO" id="GO:0003841">
    <property type="term" value="F:1-acylglycerol-3-phosphate O-acyltransferase activity"/>
    <property type="evidence" value="ECO:0007669"/>
    <property type="project" value="TreeGrafter"/>
</dbReference>